<dbReference type="EMBL" id="LSFM01000018">
    <property type="protein sequence ID" value="OBY65607.1"/>
    <property type="molecule type" value="Genomic_DNA"/>
</dbReference>
<evidence type="ECO:0000256" key="1">
    <source>
        <dbReference type="SAM" id="Phobius"/>
    </source>
</evidence>
<gene>
    <name evidence="2" type="ORF">LPB3_04400</name>
</gene>
<keyword evidence="1" id="KW-0812">Transmembrane</keyword>
<feature type="transmembrane region" description="Helical" evidence="1">
    <location>
        <begin position="105"/>
        <end position="133"/>
    </location>
</feature>
<comment type="caution">
    <text evidence="2">The sequence shown here is derived from an EMBL/GenBank/DDBJ whole genome shotgun (WGS) entry which is preliminary data.</text>
</comment>
<feature type="transmembrane region" description="Helical" evidence="1">
    <location>
        <begin position="42"/>
        <end position="59"/>
    </location>
</feature>
<sequence>MFFFGLSIITFITAFIFGDKNLDIPIYDTYFVFPYKSFCQFSAVFYLMIAVNYFALNWIEKHPNKWLTITHLFLQILSLLLLITKDSWNWIGDNSLANYIPNNNANFLIFLSFFIFIISIFVHLVNFFTSLLLKRN</sequence>
<reference evidence="3" key="1">
    <citation type="submission" date="2016-02" db="EMBL/GenBank/DDBJ databases">
        <authorList>
            <person name="Shin S.-K."/>
            <person name="Yi H."/>
            <person name="Kim E."/>
        </authorList>
    </citation>
    <scope>NUCLEOTIDE SEQUENCE [LARGE SCALE GENOMIC DNA]</scope>
    <source>
        <strain evidence="3">LPB0003</strain>
    </source>
</reference>
<dbReference type="STRING" id="1774273.LPB03_00710"/>
<evidence type="ECO:0000313" key="2">
    <source>
        <dbReference type="EMBL" id="OBY65607.1"/>
    </source>
</evidence>
<keyword evidence="1" id="KW-0472">Membrane</keyword>
<accession>A0A1B8U160</accession>
<protein>
    <submittedName>
        <fullName evidence="2">Uncharacterized protein</fullName>
    </submittedName>
</protein>
<organism evidence="2 3">
    <name type="scientific">Polaribacter vadi</name>
    <dbReference type="NCBI Taxonomy" id="1774273"/>
    <lineage>
        <taxon>Bacteria</taxon>
        <taxon>Pseudomonadati</taxon>
        <taxon>Bacteroidota</taxon>
        <taxon>Flavobacteriia</taxon>
        <taxon>Flavobacteriales</taxon>
        <taxon>Flavobacteriaceae</taxon>
    </lineage>
</organism>
<name>A0A1B8U160_9FLAO</name>
<evidence type="ECO:0000313" key="3">
    <source>
        <dbReference type="Proteomes" id="UP000092584"/>
    </source>
</evidence>
<keyword evidence="3" id="KW-1185">Reference proteome</keyword>
<feature type="transmembrane region" description="Helical" evidence="1">
    <location>
        <begin position="66"/>
        <end position="85"/>
    </location>
</feature>
<proteinExistence type="predicted"/>
<dbReference type="Proteomes" id="UP000092584">
    <property type="component" value="Unassembled WGS sequence"/>
</dbReference>
<keyword evidence="1" id="KW-1133">Transmembrane helix</keyword>
<dbReference type="AlphaFoldDB" id="A0A1B8U160"/>